<feature type="compositionally biased region" description="Basic and acidic residues" evidence="1">
    <location>
        <begin position="344"/>
        <end position="357"/>
    </location>
</feature>
<dbReference type="GO" id="GO:0032259">
    <property type="term" value="P:methylation"/>
    <property type="evidence" value="ECO:0007669"/>
    <property type="project" value="InterPro"/>
</dbReference>
<dbReference type="PROSITE" id="PS00092">
    <property type="entry name" value="N6_MTASE"/>
    <property type="match status" value="1"/>
</dbReference>
<feature type="compositionally biased region" description="Basic and acidic residues" evidence="1">
    <location>
        <begin position="1"/>
        <end position="12"/>
    </location>
</feature>
<feature type="compositionally biased region" description="Basic residues" evidence="1">
    <location>
        <begin position="26"/>
        <end position="40"/>
    </location>
</feature>
<feature type="region of interest" description="Disordered" evidence="1">
    <location>
        <begin position="344"/>
        <end position="379"/>
    </location>
</feature>
<dbReference type="Proteomes" id="UP001295423">
    <property type="component" value="Unassembled WGS sequence"/>
</dbReference>
<feature type="region of interest" description="Disordered" evidence="1">
    <location>
        <begin position="1"/>
        <end position="116"/>
    </location>
</feature>
<protein>
    <submittedName>
        <fullName evidence="2">Uncharacterized protein</fullName>
    </submittedName>
</protein>
<dbReference type="PANTHER" id="PTHR39444">
    <property type="entry name" value="SITE-SPECIFIC DNA-METHYLTRANSFERASE (ADENINE-SPECIFIC)"/>
    <property type="match status" value="1"/>
</dbReference>
<reference evidence="2" key="1">
    <citation type="submission" date="2023-08" db="EMBL/GenBank/DDBJ databases">
        <authorList>
            <person name="Audoor S."/>
            <person name="Bilcke G."/>
        </authorList>
    </citation>
    <scope>NUCLEOTIDE SEQUENCE</scope>
</reference>
<feature type="compositionally biased region" description="Low complexity" evidence="1">
    <location>
        <begin position="90"/>
        <end position="102"/>
    </location>
</feature>
<dbReference type="PANTHER" id="PTHR39444:SF3">
    <property type="entry name" value="SITE-SPECIFIC DNA-METHYLTRANSFERASE (ADENINE-SPECIFIC)"/>
    <property type="match status" value="1"/>
</dbReference>
<dbReference type="GO" id="GO:0008168">
    <property type="term" value="F:methyltransferase activity"/>
    <property type="evidence" value="ECO:0007669"/>
    <property type="project" value="InterPro"/>
</dbReference>
<feature type="compositionally biased region" description="Basic residues" evidence="1">
    <location>
        <begin position="358"/>
        <end position="373"/>
    </location>
</feature>
<evidence type="ECO:0000256" key="1">
    <source>
        <dbReference type="SAM" id="MobiDB-lite"/>
    </source>
</evidence>
<proteinExistence type="predicted"/>
<organism evidence="2 3">
    <name type="scientific">Cylindrotheca closterium</name>
    <dbReference type="NCBI Taxonomy" id="2856"/>
    <lineage>
        <taxon>Eukaryota</taxon>
        <taxon>Sar</taxon>
        <taxon>Stramenopiles</taxon>
        <taxon>Ochrophyta</taxon>
        <taxon>Bacillariophyta</taxon>
        <taxon>Bacillariophyceae</taxon>
        <taxon>Bacillariophycidae</taxon>
        <taxon>Bacillariales</taxon>
        <taxon>Bacillariaceae</taxon>
        <taxon>Cylindrotheca</taxon>
    </lineage>
</organism>
<evidence type="ECO:0000313" key="2">
    <source>
        <dbReference type="EMBL" id="CAJ1960376.1"/>
    </source>
</evidence>
<keyword evidence="3" id="KW-1185">Reference proteome</keyword>
<accession>A0AAD2G2I5</accession>
<name>A0AAD2G2I5_9STRA</name>
<feature type="compositionally biased region" description="Polar residues" evidence="1">
    <location>
        <begin position="59"/>
        <end position="75"/>
    </location>
</feature>
<gene>
    <name evidence="2" type="ORF">CYCCA115_LOCUS18700</name>
</gene>
<dbReference type="AlphaFoldDB" id="A0AAD2G2I5"/>
<sequence length="379" mass="43499">MTSDTDEQKDNTRNVSETNATIDDKRKKKLKKKRKKNKRKLSVDHEKNTESTSDKTLDTSRITSSHKSTTANDLNDSPKPKSNKKRKTETSPSESQSLTTETETTDGPPQYSFQVDDTDHCETPVEAYRDLLDVLDKICKSLNKTRAKLLVYDPYYCNGGVKRKLGSLGFESVINRNRDFYQDIENHEIPAYDVLITNPPYSGVHMEKLLSFVNASNKNDRKKNAKGSVNPHNKPWLFLLPHFVYTKDYYHRALKSKPLKDQIYFLVPEVRYSYVPPSWVEDSKGSTALSKGKTKTAPFPSFWYCHTGNKFPKSWLTDTYGPTGSFRSSNPTHKLRYASCTNDIPRDFKGEFDETKKRPNPKARKRAAAKKRREAMSGR</sequence>
<dbReference type="GO" id="GO:0003676">
    <property type="term" value="F:nucleic acid binding"/>
    <property type="evidence" value="ECO:0007669"/>
    <property type="project" value="InterPro"/>
</dbReference>
<evidence type="ECO:0000313" key="3">
    <source>
        <dbReference type="Proteomes" id="UP001295423"/>
    </source>
</evidence>
<dbReference type="EMBL" id="CAKOGP040002058">
    <property type="protein sequence ID" value="CAJ1960376.1"/>
    <property type="molecule type" value="Genomic_DNA"/>
</dbReference>
<dbReference type="InterPro" id="IPR002052">
    <property type="entry name" value="DNA_methylase_N6_adenine_CS"/>
</dbReference>
<comment type="caution">
    <text evidence="2">The sequence shown here is derived from an EMBL/GenBank/DDBJ whole genome shotgun (WGS) entry which is preliminary data.</text>
</comment>
<feature type="compositionally biased region" description="Basic and acidic residues" evidence="1">
    <location>
        <begin position="41"/>
        <end position="58"/>
    </location>
</feature>